<reference evidence="3 4" key="1">
    <citation type="submission" date="2018-02" db="EMBL/GenBank/DDBJ databases">
        <title>The genomes of Aspergillus section Nigri reveals drivers in fungal speciation.</title>
        <authorList>
            <consortium name="DOE Joint Genome Institute"/>
            <person name="Vesth T.C."/>
            <person name="Nybo J."/>
            <person name="Theobald S."/>
            <person name="Brandl J."/>
            <person name="Frisvad J.C."/>
            <person name="Nielsen K.F."/>
            <person name="Lyhne E.K."/>
            <person name="Kogle M.E."/>
            <person name="Kuo A."/>
            <person name="Riley R."/>
            <person name="Clum A."/>
            <person name="Nolan M."/>
            <person name="Lipzen A."/>
            <person name="Salamov A."/>
            <person name="Henrissat B."/>
            <person name="Wiebenga A."/>
            <person name="De vries R.P."/>
            <person name="Grigoriev I.V."/>
            <person name="Mortensen U.H."/>
            <person name="Andersen M.R."/>
            <person name="Baker S.E."/>
        </authorList>
    </citation>
    <scope>NUCLEOTIDE SEQUENCE [LARGE SCALE GENOMIC DNA]</scope>
    <source>
        <strain evidence="3 4">CBS 112811</strain>
    </source>
</reference>
<dbReference type="PANTHER" id="PTHR40633:SF1">
    <property type="entry name" value="GPI ANCHORED SERINE-THREONINE RICH PROTEIN (AFU_ORTHOLOGUE AFUA_1G03630)"/>
    <property type="match status" value="1"/>
</dbReference>
<dbReference type="InterPro" id="IPR018466">
    <property type="entry name" value="Kre9/Knh1-like_N"/>
</dbReference>
<keyword evidence="1" id="KW-0732">Signal</keyword>
<name>A0A8G1R153_9EURO</name>
<dbReference type="Proteomes" id="UP000249526">
    <property type="component" value="Unassembled WGS sequence"/>
</dbReference>
<dbReference type="RefSeq" id="XP_025512937.1">
    <property type="nucleotide sequence ID" value="XM_025660701.1"/>
</dbReference>
<sequence>MFLSPPPPSLSLLPFSRFDVPRIFALSHGSHSFALHTRSFTSSHSLDYTLQYPYLLSFFTSHTRHESEIEKMRFFTTALVSALAALASAYTQPDYSQSPTGNAILTPELNQIVPAGKPFEITWDPTTSGSVSLVLLRGPSTNVVPLETIVEDIGNSGSYSWTPSTTLEPDTTHYGILLVVEGTGQYQYSVQFGISNPAYSSSSSVAAATSTTAAAAVSSDASETSVIISKITSTICPETATATADVKPTFTSVPVIGGNKPSSFVVAPTASGSASLIRSSATPSGTPAASSSSVSPVFTGAADRNAISLGAVAVGVAAVLAF</sequence>
<accession>A0A8G1R153</accession>
<keyword evidence="4" id="KW-1185">Reference proteome</keyword>
<dbReference type="EMBL" id="KZ825070">
    <property type="protein sequence ID" value="RAH55015.1"/>
    <property type="molecule type" value="Genomic_DNA"/>
</dbReference>
<dbReference type="GeneID" id="37164103"/>
<evidence type="ECO:0000256" key="1">
    <source>
        <dbReference type="ARBA" id="ARBA00022729"/>
    </source>
</evidence>
<dbReference type="InterPro" id="IPR052982">
    <property type="entry name" value="SRP1/TIP1-like"/>
</dbReference>
<dbReference type="Pfam" id="PF10342">
    <property type="entry name" value="Kre9_KNH"/>
    <property type="match status" value="1"/>
</dbReference>
<dbReference type="AlphaFoldDB" id="A0A8G1R153"/>
<evidence type="ECO:0000259" key="2">
    <source>
        <dbReference type="Pfam" id="PF10342"/>
    </source>
</evidence>
<proteinExistence type="predicted"/>
<gene>
    <name evidence="3" type="ORF">BO85DRAFT_451916</name>
</gene>
<dbReference type="PANTHER" id="PTHR40633">
    <property type="entry name" value="MATRIX PROTEIN, PUTATIVE (AFU_ORTHOLOGUE AFUA_8G05410)-RELATED"/>
    <property type="match status" value="1"/>
</dbReference>
<feature type="domain" description="Yeast cell wall synthesis Kre9/Knh1-like N-terminal" evidence="2">
    <location>
        <begin position="106"/>
        <end position="194"/>
    </location>
</feature>
<organism evidence="3 4">
    <name type="scientific">Aspergillus piperis CBS 112811</name>
    <dbReference type="NCBI Taxonomy" id="1448313"/>
    <lineage>
        <taxon>Eukaryota</taxon>
        <taxon>Fungi</taxon>
        <taxon>Dikarya</taxon>
        <taxon>Ascomycota</taxon>
        <taxon>Pezizomycotina</taxon>
        <taxon>Eurotiomycetes</taxon>
        <taxon>Eurotiomycetidae</taxon>
        <taxon>Eurotiales</taxon>
        <taxon>Aspergillaceae</taxon>
        <taxon>Aspergillus</taxon>
        <taxon>Aspergillus subgen. Circumdati</taxon>
    </lineage>
</organism>
<evidence type="ECO:0000313" key="3">
    <source>
        <dbReference type="EMBL" id="RAH55015.1"/>
    </source>
</evidence>
<protein>
    <recommendedName>
        <fullName evidence="2">Yeast cell wall synthesis Kre9/Knh1-like N-terminal domain-containing protein</fullName>
    </recommendedName>
</protein>
<evidence type="ECO:0000313" key="4">
    <source>
        <dbReference type="Proteomes" id="UP000249526"/>
    </source>
</evidence>